<keyword evidence="2" id="KW-1185">Reference proteome</keyword>
<accession>A0A7X1NQF1</accession>
<dbReference type="OrthoDB" id="4945131at2"/>
<organism evidence="1 2">
    <name type="scientific">Arthrobacter bussei</name>
    <dbReference type="NCBI Taxonomy" id="2594179"/>
    <lineage>
        <taxon>Bacteria</taxon>
        <taxon>Bacillati</taxon>
        <taxon>Actinomycetota</taxon>
        <taxon>Actinomycetes</taxon>
        <taxon>Micrococcales</taxon>
        <taxon>Micrococcaceae</taxon>
        <taxon>Arthrobacter</taxon>
    </lineage>
</organism>
<dbReference type="EMBL" id="VJXX01000002">
    <property type="protein sequence ID" value="MPY11055.1"/>
    <property type="molecule type" value="Genomic_DNA"/>
</dbReference>
<reference evidence="2" key="1">
    <citation type="submission" date="2019-07" db="EMBL/GenBank/DDBJ databases">
        <title>Arthrobacter KR32 sp. nov., isolated from mountain cheese made of cows milk.</title>
        <authorList>
            <person name="Flegler A."/>
        </authorList>
    </citation>
    <scope>NUCLEOTIDE SEQUENCE [LARGE SCALE GENOMIC DNA]</scope>
    <source>
        <strain evidence="2">KR32</strain>
    </source>
</reference>
<comment type="caution">
    <text evidence="1">The sequence shown here is derived from an EMBL/GenBank/DDBJ whole genome shotgun (WGS) entry which is preliminary data.</text>
</comment>
<dbReference type="AlphaFoldDB" id="A0A7X1NQF1"/>
<name>A0A7X1NQF1_9MICC</name>
<evidence type="ECO:0000313" key="1">
    <source>
        <dbReference type="EMBL" id="MPY11055.1"/>
    </source>
</evidence>
<sequence>MAREWETTGLRVKEEPLLRDWDTAAREDFAASAADLAHAIAFGAAQEALESVAAGGSALTAQDARALHFANEMAELRHYGPLVAVEHDRPVLAPGVRILIDGMEELGLWRERRPWVL</sequence>
<gene>
    <name evidence="1" type="ORF">FNH21_10050</name>
</gene>
<dbReference type="RefSeq" id="WP_152814767.1">
    <property type="nucleotide sequence ID" value="NZ_VJXX01000002.1"/>
</dbReference>
<dbReference type="Proteomes" id="UP000326464">
    <property type="component" value="Unassembled WGS sequence"/>
</dbReference>
<protein>
    <submittedName>
        <fullName evidence="1">Uncharacterized protein</fullName>
    </submittedName>
</protein>
<proteinExistence type="predicted"/>
<evidence type="ECO:0000313" key="2">
    <source>
        <dbReference type="Proteomes" id="UP000326464"/>
    </source>
</evidence>